<protein>
    <submittedName>
        <fullName evidence="1">Uncharacterized protein</fullName>
    </submittedName>
</protein>
<sequence length="67" mass="7246">MSASSPIQTSSIYTVGAELCAPFSVVLTIDTSQVDAEQFRADLPRIAAKLEAYITEAREGAARSKRR</sequence>
<dbReference type="EMBL" id="JEMX01000078">
    <property type="protein sequence ID" value="EXI78202.1"/>
    <property type="molecule type" value="Genomic_DNA"/>
</dbReference>
<dbReference type="PATRIC" id="fig|1454003.3.peg.3342"/>
<comment type="caution">
    <text evidence="1">The sequence shown here is derived from an EMBL/GenBank/DDBJ whole genome shotgun (WGS) entry which is preliminary data.</text>
</comment>
<accession>A0A011PMD9</accession>
<dbReference type="AlphaFoldDB" id="A0A011PMD9"/>
<dbReference type="Proteomes" id="UP000021816">
    <property type="component" value="Unassembled WGS sequence"/>
</dbReference>
<gene>
    <name evidence="1" type="ORF">AW10_03286</name>
</gene>
<evidence type="ECO:0000313" key="1">
    <source>
        <dbReference type="EMBL" id="EXI78202.1"/>
    </source>
</evidence>
<evidence type="ECO:0000313" key="2">
    <source>
        <dbReference type="Proteomes" id="UP000021816"/>
    </source>
</evidence>
<reference evidence="1 2" key="1">
    <citation type="submission" date="2014-02" db="EMBL/GenBank/DDBJ databases">
        <title>Expanding our view of genomic diversity in Candidatus Accumulibacter clades.</title>
        <authorList>
            <person name="Skennerton C.T."/>
            <person name="Barr J.J."/>
            <person name="Slater F.R."/>
            <person name="Bond P.L."/>
            <person name="Tyson G.W."/>
        </authorList>
    </citation>
    <scope>NUCLEOTIDE SEQUENCE [LARGE SCALE GENOMIC DNA]</scope>
    <source>
        <strain evidence="2">BA-92</strain>
    </source>
</reference>
<name>A0A011PMD9_9PROT</name>
<organism evidence="1 2">
    <name type="scientific">Candidatus Accumulibacter appositus</name>
    <dbReference type="NCBI Taxonomy" id="1454003"/>
    <lineage>
        <taxon>Bacteria</taxon>
        <taxon>Pseudomonadati</taxon>
        <taxon>Pseudomonadota</taxon>
        <taxon>Betaproteobacteria</taxon>
        <taxon>Candidatus Accumulibacter</taxon>
    </lineage>
</organism>
<proteinExistence type="predicted"/>